<evidence type="ECO:0000256" key="1">
    <source>
        <dbReference type="ARBA" id="ARBA00022617"/>
    </source>
</evidence>
<keyword evidence="5" id="KW-0812">Transmembrane</keyword>
<organism evidence="6 7">
    <name type="scientific">Chlamydomonas reinhardtii</name>
    <name type="common">Chlamydomonas smithii</name>
    <dbReference type="NCBI Taxonomy" id="3055"/>
    <lineage>
        <taxon>Eukaryota</taxon>
        <taxon>Viridiplantae</taxon>
        <taxon>Chlorophyta</taxon>
        <taxon>core chlorophytes</taxon>
        <taxon>Chlorophyceae</taxon>
        <taxon>CS clade</taxon>
        <taxon>Chlamydomonadales</taxon>
        <taxon>Chlamydomonadaceae</taxon>
        <taxon>Chlamydomonas</taxon>
    </lineage>
</organism>
<keyword evidence="2" id="KW-0479">Metal-binding</keyword>
<dbReference type="EMBL" id="CM008972">
    <property type="protein sequence ID" value="PNW76631.1"/>
    <property type="molecule type" value="Genomic_DNA"/>
</dbReference>
<dbReference type="GO" id="GO:0046872">
    <property type="term" value="F:metal ion binding"/>
    <property type="evidence" value="ECO:0007669"/>
    <property type="project" value="UniProtKB-KW"/>
</dbReference>
<dbReference type="GO" id="GO:0006788">
    <property type="term" value="P:heme oxidation"/>
    <property type="evidence" value="ECO:0007669"/>
    <property type="project" value="InterPro"/>
</dbReference>
<dbReference type="CDD" id="cd00232">
    <property type="entry name" value="HemeO-like"/>
    <property type="match status" value="1"/>
</dbReference>
<evidence type="ECO:0000313" key="6">
    <source>
        <dbReference type="EMBL" id="PNW76631.1"/>
    </source>
</evidence>
<dbReference type="InParanoid" id="A0A2K3D7X1"/>
<feature type="transmembrane region" description="Helical" evidence="5">
    <location>
        <begin position="244"/>
        <end position="263"/>
    </location>
</feature>
<keyword evidence="1" id="KW-0349">Heme</keyword>
<dbReference type="Proteomes" id="UP000006906">
    <property type="component" value="Chromosome 11"/>
</dbReference>
<protein>
    <recommendedName>
        <fullName evidence="8">Heme oxygenase</fullName>
    </recommendedName>
</protein>
<proteinExistence type="predicted"/>
<dbReference type="PRINTS" id="PR00088">
    <property type="entry name" value="HAEMOXYGNASE"/>
</dbReference>
<sequence>MSDAKATAGSEPEAEPLTKRLSKASRKIHNVSNSLVNARLIALFSDKDLYAKALGCFYYVFVALEAALDEALKKGDADVSKFKDVLKGGLYRAPGFKQDVQHYLGATWQAQLGTKSQALKDYEAHLASLGRSSPALLLAHVYTQHLAMASGGQIVKRWARKIFQLPDDVGTAAFDYTGESNNTLRSAFKKQFDEWGAAQPQELQDQLLSEHLAAFGHNNAIIKAFPLPATAIIAGAIRVTPRPVLLVLVALLGWCLAFIIPWLQTKLQDLAGVPMHMRY</sequence>
<evidence type="ECO:0000256" key="4">
    <source>
        <dbReference type="SAM" id="MobiDB-lite"/>
    </source>
</evidence>
<dbReference type="RefSeq" id="XP_001699515.2">
    <property type="nucleotide sequence ID" value="XM_001699463.2"/>
</dbReference>
<dbReference type="KEGG" id="cre:CHLRE_11g467753v5"/>
<dbReference type="GO" id="GO:0004392">
    <property type="term" value="F:heme oxygenase (decyclizing) activity"/>
    <property type="evidence" value="ECO:0007669"/>
    <property type="project" value="InterPro"/>
</dbReference>
<dbReference type="InterPro" id="IPR002051">
    <property type="entry name" value="Haem_Oase"/>
</dbReference>
<evidence type="ECO:0000313" key="7">
    <source>
        <dbReference type="Proteomes" id="UP000006906"/>
    </source>
</evidence>
<dbReference type="InterPro" id="IPR016053">
    <property type="entry name" value="Haem_Oase-like"/>
</dbReference>
<name>A0A2K3D7X1_CHLRE</name>
<dbReference type="AlphaFoldDB" id="A0A2K3D7X1"/>
<evidence type="ECO:0008006" key="8">
    <source>
        <dbReference type="Google" id="ProtNLM"/>
    </source>
</evidence>
<dbReference type="InterPro" id="IPR016084">
    <property type="entry name" value="Haem_Oase-like_multi-hlx"/>
</dbReference>
<dbReference type="GeneID" id="5725028"/>
<keyword evidence="7" id="KW-1185">Reference proteome</keyword>
<keyword evidence="5" id="KW-0472">Membrane</keyword>
<dbReference type="PaxDb" id="3055-EDO98578"/>
<dbReference type="OrthoDB" id="652091at2759"/>
<evidence type="ECO:0000256" key="5">
    <source>
        <dbReference type="SAM" id="Phobius"/>
    </source>
</evidence>
<dbReference type="Gene3D" id="1.20.910.10">
    <property type="entry name" value="Heme oxygenase-like"/>
    <property type="match status" value="1"/>
</dbReference>
<keyword evidence="5" id="KW-1133">Transmembrane helix</keyword>
<feature type="region of interest" description="Disordered" evidence="4">
    <location>
        <begin position="1"/>
        <end position="21"/>
    </location>
</feature>
<gene>
    <name evidence="6" type="ORF">CHLRE_11g467753v5</name>
</gene>
<dbReference type="Gramene" id="PNW76631">
    <property type="protein sequence ID" value="PNW76631"/>
    <property type="gene ID" value="CHLRE_11g467753v5"/>
</dbReference>
<dbReference type="ExpressionAtlas" id="A0A2K3D7X1">
    <property type="expression patterns" value="baseline and differential"/>
</dbReference>
<dbReference type="PANTHER" id="PTHR10720">
    <property type="entry name" value="HEME OXYGENASE"/>
    <property type="match status" value="1"/>
</dbReference>
<evidence type="ECO:0000256" key="2">
    <source>
        <dbReference type="ARBA" id="ARBA00022723"/>
    </source>
</evidence>
<reference evidence="6 7" key="1">
    <citation type="journal article" date="2007" name="Science">
        <title>The Chlamydomonas genome reveals the evolution of key animal and plant functions.</title>
        <authorList>
            <person name="Merchant S.S."/>
            <person name="Prochnik S.E."/>
            <person name="Vallon O."/>
            <person name="Harris E.H."/>
            <person name="Karpowicz S.J."/>
            <person name="Witman G.B."/>
            <person name="Terry A."/>
            <person name="Salamov A."/>
            <person name="Fritz-Laylin L.K."/>
            <person name="Marechal-Drouard L."/>
            <person name="Marshall W.F."/>
            <person name="Qu L.H."/>
            <person name="Nelson D.R."/>
            <person name="Sanderfoot A.A."/>
            <person name="Spalding M.H."/>
            <person name="Kapitonov V.V."/>
            <person name="Ren Q."/>
            <person name="Ferris P."/>
            <person name="Lindquist E."/>
            <person name="Shapiro H."/>
            <person name="Lucas S.M."/>
            <person name="Grimwood J."/>
            <person name="Schmutz J."/>
            <person name="Cardol P."/>
            <person name="Cerutti H."/>
            <person name="Chanfreau G."/>
            <person name="Chen C.L."/>
            <person name="Cognat V."/>
            <person name="Croft M.T."/>
            <person name="Dent R."/>
            <person name="Dutcher S."/>
            <person name="Fernandez E."/>
            <person name="Fukuzawa H."/>
            <person name="Gonzalez-Ballester D."/>
            <person name="Gonzalez-Halphen D."/>
            <person name="Hallmann A."/>
            <person name="Hanikenne M."/>
            <person name="Hippler M."/>
            <person name="Inwood W."/>
            <person name="Jabbari K."/>
            <person name="Kalanon M."/>
            <person name="Kuras R."/>
            <person name="Lefebvre P.A."/>
            <person name="Lemaire S.D."/>
            <person name="Lobanov A.V."/>
            <person name="Lohr M."/>
            <person name="Manuell A."/>
            <person name="Meier I."/>
            <person name="Mets L."/>
            <person name="Mittag M."/>
            <person name="Mittelmeier T."/>
            <person name="Moroney J.V."/>
            <person name="Moseley J."/>
            <person name="Napoli C."/>
            <person name="Nedelcu A.M."/>
            <person name="Niyogi K."/>
            <person name="Novoselov S.V."/>
            <person name="Paulsen I.T."/>
            <person name="Pazour G."/>
            <person name="Purton S."/>
            <person name="Ral J.P."/>
            <person name="Riano-Pachon D.M."/>
            <person name="Riekhof W."/>
            <person name="Rymarquis L."/>
            <person name="Schroda M."/>
            <person name="Stern D."/>
            <person name="Umen J."/>
            <person name="Willows R."/>
            <person name="Wilson N."/>
            <person name="Zimmer S.L."/>
            <person name="Allmer J."/>
            <person name="Balk J."/>
            <person name="Bisova K."/>
            <person name="Chen C.J."/>
            <person name="Elias M."/>
            <person name="Gendler K."/>
            <person name="Hauser C."/>
            <person name="Lamb M.R."/>
            <person name="Ledford H."/>
            <person name="Long J.C."/>
            <person name="Minagawa J."/>
            <person name="Page M.D."/>
            <person name="Pan J."/>
            <person name="Pootakham W."/>
            <person name="Roje S."/>
            <person name="Rose A."/>
            <person name="Stahlberg E."/>
            <person name="Terauchi A.M."/>
            <person name="Yang P."/>
            <person name="Ball S."/>
            <person name="Bowler C."/>
            <person name="Dieckmann C.L."/>
            <person name="Gladyshev V.N."/>
            <person name="Green P."/>
            <person name="Jorgensen R."/>
            <person name="Mayfield S."/>
            <person name="Mueller-Roeber B."/>
            <person name="Rajamani S."/>
            <person name="Sayre R.T."/>
            <person name="Brokstein P."/>
            <person name="Dubchak I."/>
            <person name="Goodstein D."/>
            <person name="Hornick L."/>
            <person name="Huang Y.W."/>
            <person name="Jhaveri J."/>
            <person name="Luo Y."/>
            <person name="Martinez D."/>
            <person name="Ngau W.C."/>
            <person name="Otillar B."/>
            <person name="Poliakov A."/>
            <person name="Porter A."/>
            <person name="Szajkowski L."/>
            <person name="Werner G."/>
            <person name="Zhou K."/>
            <person name="Grigoriev I.V."/>
            <person name="Rokhsar D.S."/>
            <person name="Grossman A.R."/>
        </authorList>
    </citation>
    <scope>NUCLEOTIDE SEQUENCE [LARGE SCALE GENOMIC DNA]</scope>
    <source>
        <strain evidence="7">CC-503</strain>
    </source>
</reference>
<accession>A0A2K3D7X1</accession>
<dbReference type="STRING" id="3055.A0A2K3D7X1"/>
<dbReference type="PANTHER" id="PTHR10720:SF0">
    <property type="entry name" value="HEME OXYGENASE"/>
    <property type="match status" value="1"/>
</dbReference>
<evidence type="ECO:0000256" key="3">
    <source>
        <dbReference type="ARBA" id="ARBA00023004"/>
    </source>
</evidence>
<dbReference type="SUPFAM" id="SSF48613">
    <property type="entry name" value="Heme oxygenase-like"/>
    <property type="match status" value="1"/>
</dbReference>
<dbReference type="Pfam" id="PF01126">
    <property type="entry name" value="Heme_oxygenase"/>
    <property type="match status" value="1"/>
</dbReference>
<keyword evidence="3" id="KW-0408">Iron</keyword>